<dbReference type="Proteomes" id="UP000630594">
    <property type="component" value="Unassembled WGS sequence"/>
</dbReference>
<dbReference type="Gene3D" id="1.10.10.10">
    <property type="entry name" value="Winged helix-like DNA-binding domain superfamily/Winged helix DNA-binding domain"/>
    <property type="match status" value="1"/>
</dbReference>
<dbReference type="InterPro" id="IPR036388">
    <property type="entry name" value="WH-like_DNA-bd_sf"/>
</dbReference>
<keyword evidence="2" id="KW-1185">Reference proteome</keyword>
<dbReference type="EMBL" id="BMCK01000006">
    <property type="protein sequence ID" value="GGD31285.1"/>
    <property type="molecule type" value="Genomic_DNA"/>
</dbReference>
<evidence type="ECO:0000313" key="2">
    <source>
        <dbReference type="Proteomes" id="UP000630594"/>
    </source>
</evidence>
<accession>A0ABQ1QKD8</accession>
<proteinExistence type="predicted"/>
<evidence type="ECO:0000313" key="1">
    <source>
        <dbReference type="EMBL" id="GGD31285.1"/>
    </source>
</evidence>
<name>A0ABQ1QKD8_9ACTN</name>
<protein>
    <recommendedName>
        <fullName evidence="3">IS3 family transposase</fullName>
    </recommendedName>
</protein>
<comment type="caution">
    <text evidence="1">The sequence shown here is derived from an EMBL/GenBank/DDBJ whole genome shotgun (WGS) entry which is preliminary data.</text>
</comment>
<gene>
    <name evidence="1" type="ORF">GCM10007231_33570</name>
</gene>
<organism evidence="1 2">
    <name type="scientific">Nocardioides daphniae</name>
    <dbReference type="NCBI Taxonomy" id="402297"/>
    <lineage>
        <taxon>Bacteria</taxon>
        <taxon>Bacillati</taxon>
        <taxon>Actinomycetota</taxon>
        <taxon>Actinomycetes</taxon>
        <taxon>Propionibacteriales</taxon>
        <taxon>Nocardioidaceae</taxon>
        <taxon>Nocardioides</taxon>
    </lineage>
</organism>
<sequence length="46" mass="5176">MSGSTSKRYPAELRERAVRMVVEIRADHESEWAAMAKIAELLGLTD</sequence>
<reference evidence="2" key="1">
    <citation type="journal article" date="2019" name="Int. J. Syst. Evol. Microbiol.">
        <title>The Global Catalogue of Microorganisms (GCM) 10K type strain sequencing project: providing services to taxonomists for standard genome sequencing and annotation.</title>
        <authorList>
            <consortium name="The Broad Institute Genomics Platform"/>
            <consortium name="The Broad Institute Genome Sequencing Center for Infectious Disease"/>
            <person name="Wu L."/>
            <person name="Ma J."/>
        </authorList>
    </citation>
    <scope>NUCLEOTIDE SEQUENCE [LARGE SCALE GENOMIC DNA]</scope>
    <source>
        <strain evidence="2">CCM 7403</strain>
    </source>
</reference>
<evidence type="ECO:0008006" key="3">
    <source>
        <dbReference type="Google" id="ProtNLM"/>
    </source>
</evidence>